<keyword evidence="5 6" id="KW-0269">Exonuclease</keyword>
<dbReference type="InterPro" id="IPR002562">
    <property type="entry name" value="3'-5'_exonuclease_dom"/>
</dbReference>
<dbReference type="Pfam" id="PF01612">
    <property type="entry name" value="DNA_pol_A_exo1"/>
    <property type="match status" value="1"/>
</dbReference>
<dbReference type="PANTHER" id="PTHR47649">
    <property type="entry name" value="RIBONUCLEASE D"/>
    <property type="match status" value="1"/>
</dbReference>
<evidence type="ECO:0000256" key="5">
    <source>
        <dbReference type="ARBA" id="ARBA00022839"/>
    </source>
</evidence>
<dbReference type="EC" id="3.1.13.5" evidence="6"/>
<comment type="catalytic activity">
    <reaction evidence="6">
        <text>Exonucleolytic cleavage that removes extra residues from the 3'-terminus of tRNA to produce 5'-mononucleotides.</text>
        <dbReference type="EC" id="3.1.13.5"/>
    </reaction>
</comment>
<dbReference type="RefSeq" id="WP_132940063.1">
    <property type="nucleotide sequence ID" value="NZ_CP119676.1"/>
</dbReference>
<dbReference type="GO" id="GO:0042780">
    <property type="term" value="P:tRNA 3'-end processing"/>
    <property type="evidence" value="ECO:0007669"/>
    <property type="project" value="UniProtKB-UniRule"/>
</dbReference>
<dbReference type="PANTHER" id="PTHR47649:SF1">
    <property type="entry name" value="RIBONUCLEASE D"/>
    <property type="match status" value="1"/>
</dbReference>
<proteinExistence type="inferred from homology"/>
<keyword evidence="1 6" id="KW-0963">Cytoplasm</keyword>
<keyword evidence="4 6" id="KW-0378">Hydrolase</keyword>
<dbReference type="GO" id="GO:0005737">
    <property type="term" value="C:cytoplasm"/>
    <property type="evidence" value="ECO:0007669"/>
    <property type="project" value="UniProtKB-SubCell"/>
</dbReference>
<sequence length="385" mass="42854">MIIIKDTNDLSAFCARHGATPFITVDTEFMRETTYWPILCLIQVAAPDEAVIIDPLAPGMDLSPLFDLLLAPNIIKVFHAARQDMEIFYRLMGSLPHPIFDTQIAAMVCGFGDSVGYENLISRLTNARIDKSSRFTDWSLRPLSERQLSYALADVTHLREAYGKLKAQLENSGRGSWLDAEMNILTTPTTYEADPYTVFRRIKVRNPRPRFLGVLRELAAWRELEARKRDLTRNRVLRDDPLVEIAHHTPKNSEDLARTRGLTAKQAHGEFGKGILDAVQKGLALPDSALPRAHEKVDLPQGIKPTAELLKVLLKTKCEHSGVAQKLIASSADIDLIAGFGEKADVPALTGWRAEVFGDDALKLRRGEIALAIKDGEIQITEIGQ</sequence>
<dbReference type="InterPro" id="IPR010997">
    <property type="entry name" value="HRDC-like_sf"/>
</dbReference>
<dbReference type="NCBIfam" id="TIGR01388">
    <property type="entry name" value="rnd"/>
    <property type="match status" value="1"/>
</dbReference>
<dbReference type="InterPro" id="IPR036397">
    <property type="entry name" value="RNaseH_sf"/>
</dbReference>
<dbReference type="InterPro" id="IPR012337">
    <property type="entry name" value="RNaseH-like_sf"/>
</dbReference>
<evidence type="ECO:0000256" key="4">
    <source>
        <dbReference type="ARBA" id="ARBA00022801"/>
    </source>
</evidence>
<dbReference type="OrthoDB" id="9800549at2"/>
<keyword evidence="9" id="KW-1185">Reference proteome</keyword>
<comment type="function">
    <text evidence="6">Exonuclease involved in the 3' processing of various precursor tRNAs. Initiates hydrolysis at the 3'-terminus of an RNA molecule and releases 5'-mononucleotides.</text>
</comment>
<dbReference type="Gene3D" id="3.30.420.10">
    <property type="entry name" value="Ribonuclease H-like superfamily/Ribonuclease H"/>
    <property type="match status" value="1"/>
</dbReference>
<accession>A0A4R3J6A2</accession>
<feature type="domain" description="HRDC" evidence="7">
    <location>
        <begin position="208"/>
        <end position="289"/>
    </location>
</feature>
<comment type="similarity">
    <text evidence="6">Belongs to the RNase D family.</text>
</comment>
<dbReference type="InterPro" id="IPR006292">
    <property type="entry name" value="RNase_D"/>
</dbReference>
<dbReference type="EMBL" id="SLZW01000011">
    <property type="protein sequence ID" value="TCS60366.1"/>
    <property type="molecule type" value="Genomic_DNA"/>
</dbReference>
<dbReference type="InterPro" id="IPR002121">
    <property type="entry name" value="HRDC_dom"/>
</dbReference>
<protein>
    <recommendedName>
        <fullName evidence="6">Ribonuclease D</fullName>
        <shortName evidence="6">RNase D</shortName>
        <ecNumber evidence="6">3.1.13.5</ecNumber>
    </recommendedName>
</protein>
<dbReference type="SMART" id="SM00474">
    <property type="entry name" value="35EXOc"/>
    <property type="match status" value="1"/>
</dbReference>
<dbReference type="AlphaFoldDB" id="A0A4R3J6A2"/>
<evidence type="ECO:0000256" key="3">
    <source>
        <dbReference type="ARBA" id="ARBA00022722"/>
    </source>
</evidence>
<reference evidence="8 9" key="1">
    <citation type="submission" date="2019-03" db="EMBL/GenBank/DDBJ databases">
        <title>Genomic Encyclopedia of Type Strains, Phase IV (KMG-IV): sequencing the most valuable type-strain genomes for metagenomic binning, comparative biology and taxonomic classification.</title>
        <authorList>
            <person name="Goeker M."/>
        </authorList>
    </citation>
    <scope>NUCLEOTIDE SEQUENCE [LARGE SCALE GENOMIC DNA]</scope>
    <source>
        <strain evidence="8 9">DSM 101688</strain>
    </source>
</reference>
<evidence type="ECO:0000313" key="9">
    <source>
        <dbReference type="Proteomes" id="UP000295304"/>
    </source>
</evidence>
<dbReference type="GO" id="GO:0033890">
    <property type="term" value="F:ribonuclease D activity"/>
    <property type="evidence" value="ECO:0007669"/>
    <property type="project" value="UniProtKB-UniRule"/>
</dbReference>
<keyword evidence="2 6" id="KW-0819">tRNA processing</keyword>
<dbReference type="SMART" id="SM00341">
    <property type="entry name" value="HRDC"/>
    <property type="match status" value="1"/>
</dbReference>
<dbReference type="InterPro" id="IPR044876">
    <property type="entry name" value="HRDC_dom_sf"/>
</dbReference>
<organism evidence="8 9">
    <name type="scientific">Varunaivibrio sulfuroxidans</name>
    <dbReference type="NCBI Taxonomy" id="1773489"/>
    <lineage>
        <taxon>Bacteria</taxon>
        <taxon>Pseudomonadati</taxon>
        <taxon>Pseudomonadota</taxon>
        <taxon>Alphaproteobacteria</taxon>
        <taxon>Rhodospirillales</taxon>
        <taxon>Magnetovibrionaceae</taxon>
        <taxon>Varunaivibrio</taxon>
    </lineage>
</organism>
<dbReference type="GO" id="GO:0003676">
    <property type="term" value="F:nucleic acid binding"/>
    <property type="evidence" value="ECO:0007669"/>
    <property type="project" value="InterPro"/>
</dbReference>
<comment type="subcellular location">
    <subcellularLocation>
        <location evidence="6">Cytoplasm</location>
    </subcellularLocation>
</comment>
<dbReference type="HAMAP" id="MF_01899">
    <property type="entry name" value="RNase_D"/>
    <property type="match status" value="1"/>
</dbReference>
<dbReference type="SUPFAM" id="SSF47819">
    <property type="entry name" value="HRDC-like"/>
    <property type="match status" value="2"/>
</dbReference>
<dbReference type="CDD" id="cd06142">
    <property type="entry name" value="RNaseD_exo"/>
    <property type="match status" value="1"/>
</dbReference>
<comment type="caution">
    <text evidence="8">The sequence shown here is derived from an EMBL/GenBank/DDBJ whole genome shotgun (WGS) entry which is preliminary data.</text>
</comment>
<keyword evidence="3 6" id="KW-0540">Nuclease</keyword>
<evidence type="ECO:0000259" key="7">
    <source>
        <dbReference type="PROSITE" id="PS50967"/>
    </source>
</evidence>
<dbReference type="PROSITE" id="PS50967">
    <property type="entry name" value="HRDC"/>
    <property type="match status" value="1"/>
</dbReference>
<dbReference type="SUPFAM" id="SSF53098">
    <property type="entry name" value="Ribonuclease H-like"/>
    <property type="match status" value="1"/>
</dbReference>
<name>A0A4R3J6A2_9PROT</name>
<dbReference type="Pfam" id="PF00570">
    <property type="entry name" value="HRDC"/>
    <property type="match status" value="1"/>
</dbReference>
<comment type="cofactor">
    <cofactor evidence="6">
        <name>a divalent metal cation</name>
        <dbReference type="ChEBI" id="CHEBI:60240"/>
    </cofactor>
</comment>
<evidence type="ECO:0000256" key="1">
    <source>
        <dbReference type="ARBA" id="ARBA00022490"/>
    </source>
</evidence>
<dbReference type="GO" id="GO:0008408">
    <property type="term" value="F:3'-5' exonuclease activity"/>
    <property type="evidence" value="ECO:0007669"/>
    <property type="project" value="InterPro"/>
</dbReference>
<gene>
    <name evidence="6" type="primary">rnd</name>
    <name evidence="8" type="ORF">EDD55_11167</name>
</gene>
<dbReference type="GO" id="GO:0000166">
    <property type="term" value="F:nucleotide binding"/>
    <property type="evidence" value="ECO:0007669"/>
    <property type="project" value="InterPro"/>
</dbReference>
<evidence type="ECO:0000256" key="2">
    <source>
        <dbReference type="ARBA" id="ARBA00022694"/>
    </source>
</evidence>
<dbReference type="Gene3D" id="1.10.150.80">
    <property type="entry name" value="HRDC domain"/>
    <property type="match status" value="1"/>
</dbReference>
<evidence type="ECO:0000256" key="6">
    <source>
        <dbReference type="HAMAP-Rule" id="MF_01899"/>
    </source>
</evidence>
<dbReference type="Proteomes" id="UP000295304">
    <property type="component" value="Unassembled WGS sequence"/>
</dbReference>
<evidence type="ECO:0000313" key="8">
    <source>
        <dbReference type="EMBL" id="TCS60366.1"/>
    </source>
</evidence>
<dbReference type="InterPro" id="IPR051086">
    <property type="entry name" value="RNase_D-like"/>
</dbReference>